<protein>
    <recommendedName>
        <fullName evidence="5">Protein kinase domain-containing protein</fullName>
    </recommendedName>
</protein>
<gene>
    <name evidence="6" type="ORF">FisN_8Lh060</name>
</gene>
<comment type="caution">
    <text evidence="6">The sequence shown here is derived from an EMBL/GenBank/DDBJ whole genome shotgun (WGS) entry which is preliminary data.</text>
</comment>
<dbReference type="PANTHER" id="PTHR24186:SF38">
    <property type="entry name" value="ANKYRIN REPEAT FAMILY PROTEIN"/>
    <property type="match status" value="1"/>
</dbReference>
<evidence type="ECO:0000256" key="2">
    <source>
        <dbReference type="ARBA" id="ARBA00023043"/>
    </source>
</evidence>
<dbReference type="OrthoDB" id="1847170at2759"/>
<dbReference type="InterPro" id="IPR036770">
    <property type="entry name" value="Ankyrin_rpt-contain_sf"/>
</dbReference>
<dbReference type="Gene3D" id="1.25.40.20">
    <property type="entry name" value="Ankyrin repeat-containing domain"/>
    <property type="match status" value="1"/>
</dbReference>
<dbReference type="GO" id="GO:0005886">
    <property type="term" value="C:plasma membrane"/>
    <property type="evidence" value="ECO:0007669"/>
    <property type="project" value="TreeGrafter"/>
</dbReference>
<dbReference type="PROSITE" id="PS50011">
    <property type="entry name" value="PROTEIN_KINASE_DOM"/>
    <property type="match status" value="1"/>
</dbReference>
<keyword evidence="7" id="KW-1185">Reference proteome</keyword>
<dbReference type="SUPFAM" id="SSF56112">
    <property type="entry name" value="Protein kinase-like (PK-like)"/>
    <property type="match status" value="1"/>
</dbReference>
<dbReference type="InterPro" id="IPR011009">
    <property type="entry name" value="Kinase-like_dom_sf"/>
</dbReference>
<dbReference type="PROSITE" id="PS50088">
    <property type="entry name" value="ANK_REPEAT"/>
    <property type="match status" value="1"/>
</dbReference>
<dbReference type="EMBL" id="BDSP01000048">
    <property type="protein sequence ID" value="GAX11967.1"/>
    <property type="molecule type" value="Genomic_DNA"/>
</dbReference>
<evidence type="ECO:0000313" key="7">
    <source>
        <dbReference type="Proteomes" id="UP000198406"/>
    </source>
</evidence>
<organism evidence="6 7">
    <name type="scientific">Fistulifera solaris</name>
    <name type="common">Oleaginous diatom</name>
    <dbReference type="NCBI Taxonomy" id="1519565"/>
    <lineage>
        <taxon>Eukaryota</taxon>
        <taxon>Sar</taxon>
        <taxon>Stramenopiles</taxon>
        <taxon>Ochrophyta</taxon>
        <taxon>Bacillariophyta</taxon>
        <taxon>Bacillariophyceae</taxon>
        <taxon>Bacillariophycidae</taxon>
        <taxon>Naviculales</taxon>
        <taxon>Naviculaceae</taxon>
        <taxon>Fistulifera</taxon>
    </lineage>
</organism>
<dbReference type="GO" id="GO:0004672">
    <property type="term" value="F:protein kinase activity"/>
    <property type="evidence" value="ECO:0007669"/>
    <property type="project" value="InterPro"/>
</dbReference>
<dbReference type="Proteomes" id="UP000198406">
    <property type="component" value="Unassembled WGS sequence"/>
</dbReference>
<dbReference type="InterPro" id="IPR002110">
    <property type="entry name" value="Ankyrin_rpt"/>
</dbReference>
<dbReference type="PANTHER" id="PTHR24186">
    <property type="entry name" value="PROTEIN PHOSPHATASE 1 REGULATORY SUBUNIT"/>
    <property type="match status" value="1"/>
</dbReference>
<name>A0A1Z5JD91_FISSO</name>
<proteinExistence type="predicted"/>
<dbReference type="Pfam" id="PF00069">
    <property type="entry name" value="Pkinase"/>
    <property type="match status" value="1"/>
</dbReference>
<dbReference type="PROSITE" id="PS50297">
    <property type="entry name" value="ANK_REP_REGION"/>
    <property type="match status" value="1"/>
</dbReference>
<sequence length="1435" mass="160033">MMNHHRVDEGHRFTVTEAQLRWAQFHHKQKAQQTQQMVERLMKTPSTPVEDDDDDEISQDDVPISRGRRALLRASELAYEQRRQRIAKEGFQKRIFEVAEGEEDALANIFAEHCVLRTKRKRPRPSTQFDMAFRSLMFSLAAAAQQQREPIELPTKKWTRPAGVSSEHWGTVPSQRRTSAQFGLEPMDRGASWLMHLPVARRSSQHPSHQQRHSDFHSNETKETIEPGRLSEPTVLPSYQSQRVPNAEQEEKPSNDYENLPIPESSLPNEARGFVRQLVKQMEIAADEEPLVTADGKLHKPTFAKLILRYLGQIQSKDALKSPVVMARTRRGAGSIAKRRQGSTPSTSECDFVLPYNMSSGFVKNFIAQIEGTSGDEELSIATREGKLDVELFERMITGYLARAADQTLMEATQQQHTTPKRTPDQAALLSHTSSSDVFEHMRNETVKKDTTASAVWESKKAISSMAMNSEETGIAITTKNNFNKIKGQIYAGESIDAITNNSGDDTDEAKDSIEPQGLITRMAGSMPGRVGDFLKRLHAVADDDSTSEKRALAAFREVQRERQSPDDTLSHSTFRVMPTGFLNAVKGFQWNREGTQGMGGQDLQNHSFDESLASSFTRGTIHSGVELPRDSLNEIEREINGPAEGIKSESNLPFIDTDGSEASFPIQERILSNLLLSPTLLTKRHQQAMRAIESRNWDQVKYLINANHWLAEMSDIKSGQYLLHALAYYGTGEVEVDPETEEVVAIRFPPAPDQINIDLVRMHASAVHKFDHDGNLPLHMAAASGNLPMINILGERFPSGASVRNEDGMLPLHLAILACATMPVAYLDEDSSAAVEIIRAVISYFPAAVGVIDNDGNLPIHTGASVLSGILGADIIFLLLDEADKQLVDPRGIRFRNKIVLLSSGDENDVEDLESTYSSPFCEDDLQCTLVKNNRGENPLAAAIKAKAGWEVIEAIACSRGGHEASLECDSDKNNALHLLASALYYDPDAIFSILKIVPTVASSRNIHGVLPIEVACMQSLPADVLVAIVLEDLPIDIDQTSEISMVSRRGASWWYLTCECDDFFANIVEDVISFCSAEQARSLCLVKNSSGETLLQRASPKCRLAMQAALRVVGRFEYDETKPIFVDNVRGLRIYDGYDHGDIDDMEADGKKVSLRLFSNYKAFQEEVSIIRQDLDFSVVEEISVLSLDPAGQVAHFNEQQELFVVSVEEPALSLRSVVKGMLDSEECQRNTSVRQRYAMKVFAVLRVVVKALRHLHSMGLIHGKVNAENCCKYGDRWKIRDVLGSQKAGTTFKVSRFSFASPPECFESIDSSRKECMVSFKSDFITSYSVDSWSFGKLCFEVLVGRPLVERDSKQRFEDDQQAMMSILNWNASDCLAVREELLAVGVIESGIKLVATCLDPNPLNRPTMGEIMSMPLWKDLRNFANNPRKEV</sequence>
<reference evidence="6 7" key="1">
    <citation type="journal article" date="2015" name="Plant Cell">
        <title>Oil accumulation by the oleaginous diatom Fistulifera solaris as revealed by the genome and transcriptome.</title>
        <authorList>
            <person name="Tanaka T."/>
            <person name="Maeda Y."/>
            <person name="Veluchamy A."/>
            <person name="Tanaka M."/>
            <person name="Abida H."/>
            <person name="Marechal E."/>
            <person name="Bowler C."/>
            <person name="Muto M."/>
            <person name="Sunaga Y."/>
            <person name="Tanaka M."/>
            <person name="Yoshino T."/>
            <person name="Taniguchi T."/>
            <person name="Fukuda Y."/>
            <person name="Nemoto M."/>
            <person name="Matsumoto M."/>
            <person name="Wong P.S."/>
            <person name="Aburatani S."/>
            <person name="Fujibuchi W."/>
        </authorList>
    </citation>
    <scope>NUCLEOTIDE SEQUENCE [LARGE SCALE GENOMIC DNA]</scope>
    <source>
        <strain evidence="6 7">JPCC DA0580</strain>
    </source>
</reference>
<feature type="region of interest" description="Disordered" evidence="4">
    <location>
        <begin position="201"/>
        <end position="268"/>
    </location>
</feature>
<dbReference type="InParanoid" id="A0A1Z5JD91"/>
<dbReference type="InterPro" id="IPR000719">
    <property type="entry name" value="Prot_kinase_dom"/>
</dbReference>
<keyword evidence="1" id="KW-0677">Repeat</keyword>
<dbReference type="GO" id="GO:0005524">
    <property type="term" value="F:ATP binding"/>
    <property type="evidence" value="ECO:0007669"/>
    <property type="project" value="InterPro"/>
</dbReference>
<evidence type="ECO:0000256" key="1">
    <source>
        <dbReference type="ARBA" id="ARBA00022737"/>
    </source>
</evidence>
<evidence type="ECO:0000256" key="4">
    <source>
        <dbReference type="SAM" id="MobiDB-lite"/>
    </source>
</evidence>
<accession>A0A1Z5JD91</accession>
<dbReference type="Gene3D" id="1.10.510.10">
    <property type="entry name" value="Transferase(Phosphotransferase) domain 1"/>
    <property type="match status" value="1"/>
</dbReference>
<evidence type="ECO:0000256" key="3">
    <source>
        <dbReference type="PROSITE-ProRule" id="PRU00023"/>
    </source>
</evidence>
<feature type="domain" description="Protein kinase" evidence="5">
    <location>
        <begin position="1109"/>
        <end position="1421"/>
    </location>
</feature>
<evidence type="ECO:0000259" key="5">
    <source>
        <dbReference type="PROSITE" id="PS50011"/>
    </source>
</evidence>
<keyword evidence="2 3" id="KW-0040">ANK repeat</keyword>
<evidence type="ECO:0000313" key="6">
    <source>
        <dbReference type="EMBL" id="GAX11967.1"/>
    </source>
</evidence>
<dbReference type="SUPFAM" id="SSF48403">
    <property type="entry name" value="Ankyrin repeat"/>
    <property type="match status" value="1"/>
</dbReference>
<feature type="repeat" description="ANK" evidence="3">
    <location>
        <begin position="774"/>
        <end position="809"/>
    </location>
</feature>
<feature type="compositionally biased region" description="Basic and acidic residues" evidence="4">
    <location>
        <begin position="212"/>
        <end position="226"/>
    </location>
</feature>